<dbReference type="AlphaFoldDB" id="A0A919BM20"/>
<feature type="chain" id="PRO_5037494298" description="Ice-binding protein C-terminal domain-containing protein" evidence="1">
    <location>
        <begin position="23"/>
        <end position="241"/>
    </location>
</feature>
<accession>A0A919BM20</accession>
<protein>
    <recommendedName>
        <fullName evidence="2">Ice-binding protein C-terminal domain-containing protein</fullName>
    </recommendedName>
</protein>
<dbReference type="RefSeq" id="WP_189772109.1">
    <property type="nucleotide sequence ID" value="NZ_BNCK01000007.1"/>
</dbReference>
<dbReference type="InterPro" id="IPR013424">
    <property type="entry name" value="Ice-binding_C"/>
</dbReference>
<organism evidence="3 4">
    <name type="scientific">Thalassotalea marina</name>
    <dbReference type="NCBI Taxonomy" id="1673741"/>
    <lineage>
        <taxon>Bacteria</taxon>
        <taxon>Pseudomonadati</taxon>
        <taxon>Pseudomonadota</taxon>
        <taxon>Gammaproteobacteria</taxon>
        <taxon>Alteromonadales</taxon>
        <taxon>Colwelliaceae</taxon>
        <taxon>Thalassotalea</taxon>
    </lineage>
</organism>
<dbReference type="Proteomes" id="UP000623842">
    <property type="component" value="Unassembled WGS sequence"/>
</dbReference>
<feature type="signal peptide" evidence="1">
    <location>
        <begin position="1"/>
        <end position="22"/>
    </location>
</feature>
<dbReference type="Pfam" id="PF07589">
    <property type="entry name" value="PEP-CTERM"/>
    <property type="match status" value="1"/>
</dbReference>
<sequence>MNFKKGLAIGLAAMGLSLSAQASEINVGGVVWDPDSVNSFPSAEDFFSSGNLFENFAVNPGDIVTGFGVFDQFNSDVNNAASFCPGCELTFTFTMELVQFNDFGGGAGTFEFTNMMIDIYVDHNPNYVGTQATASEGNLWLQLAGATNLTGFGTNLGTGSDTGTGAINLDVVGGLAASNFDTNMEAGGSDLILSSSFQPGGPNGLLKGGFELTGNSIPEPTSIALLGLGLLGFAAARKRNA</sequence>
<dbReference type="NCBIfam" id="TIGR02595">
    <property type="entry name" value="PEP_CTERM"/>
    <property type="match status" value="1"/>
</dbReference>
<evidence type="ECO:0000313" key="4">
    <source>
        <dbReference type="Proteomes" id="UP000623842"/>
    </source>
</evidence>
<evidence type="ECO:0000256" key="1">
    <source>
        <dbReference type="SAM" id="SignalP"/>
    </source>
</evidence>
<keyword evidence="4" id="KW-1185">Reference proteome</keyword>
<evidence type="ECO:0000313" key="3">
    <source>
        <dbReference type="EMBL" id="GHF99165.1"/>
    </source>
</evidence>
<evidence type="ECO:0000259" key="2">
    <source>
        <dbReference type="Pfam" id="PF07589"/>
    </source>
</evidence>
<reference evidence="3" key="1">
    <citation type="journal article" date="2014" name="Int. J. Syst. Evol. Microbiol.">
        <title>Complete genome sequence of Corynebacterium casei LMG S-19264T (=DSM 44701T), isolated from a smear-ripened cheese.</title>
        <authorList>
            <consortium name="US DOE Joint Genome Institute (JGI-PGF)"/>
            <person name="Walter F."/>
            <person name="Albersmeier A."/>
            <person name="Kalinowski J."/>
            <person name="Ruckert C."/>
        </authorList>
    </citation>
    <scope>NUCLEOTIDE SEQUENCE</scope>
    <source>
        <strain evidence="3">KCTC 42731</strain>
    </source>
</reference>
<name>A0A919BM20_9GAMM</name>
<reference evidence="3" key="2">
    <citation type="submission" date="2020-09" db="EMBL/GenBank/DDBJ databases">
        <authorList>
            <person name="Sun Q."/>
            <person name="Kim S."/>
        </authorList>
    </citation>
    <scope>NUCLEOTIDE SEQUENCE</scope>
    <source>
        <strain evidence="3">KCTC 42731</strain>
    </source>
</reference>
<gene>
    <name evidence="3" type="ORF">GCM10017161_29430</name>
</gene>
<feature type="domain" description="Ice-binding protein C-terminal" evidence="2">
    <location>
        <begin position="216"/>
        <end position="238"/>
    </location>
</feature>
<comment type="caution">
    <text evidence="3">The sequence shown here is derived from an EMBL/GenBank/DDBJ whole genome shotgun (WGS) entry which is preliminary data.</text>
</comment>
<dbReference type="EMBL" id="BNCK01000007">
    <property type="protein sequence ID" value="GHF99165.1"/>
    <property type="molecule type" value="Genomic_DNA"/>
</dbReference>
<proteinExistence type="predicted"/>
<keyword evidence="1" id="KW-0732">Signal</keyword>